<dbReference type="PANTHER" id="PTHR10138">
    <property type="entry name" value="TRYPTOPHAN 2,3-DIOXYGENASE"/>
    <property type="match status" value="1"/>
</dbReference>
<keyword evidence="1" id="KW-0408">Iron</keyword>
<feature type="binding site" evidence="1">
    <location>
        <position position="101"/>
    </location>
    <ligand>
        <name>substrate</name>
    </ligand>
</feature>
<dbReference type="SUPFAM" id="SSF140959">
    <property type="entry name" value="Indolic compounds 2,3-dioxygenase-like"/>
    <property type="match status" value="1"/>
</dbReference>
<dbReference type="Proteomes" id="UP001165342">
    <property type="component" value="Unassembled WGS sequence"/>
</dbReference>
<feature type="binding site" description="axial binding residue" evidence="1">
    <location>
        <position position="213"/>
    </location>
    <ligand>
        <name>heme</name>
        <dbReference type="ChEBI" id="CHEBI:30413"/>
    </ligand>
    <ligandPart>
        <name>Fe</name>
        <dbReference type="ChEBI" id="CHEBI:18248"/>
    </ligandPart>
</feature>
<feature type="binding site" evidence="1">
    <location>
        <position position="227"/>
    </location>
    <ligand>
        <name>substrate</name>
    </ligand>
</feature>
<name>A0ABT0S4Q8_9SPHN</name>
<keyword evidence="1" id="KW-0823">Tryptophan catabolism</keyword>
<evidence type="ECO:0000256" key="1">
    <source>
        <dbReference type="HAMAP-Rule" id="MF_01972"/>
    </source>
</evidence>
<keyword evidence="1" id="KW-0479">Metal-binding</keyword>
<dbReference type="InterPro" id="IPR004981">
    <property type="entry name" value="Trp_2_3_dOase"/>
</dbReference>
<comment type="pathway">
    <text evidence="1">Amino-acid degradation; L-tryptophan degradation via kynurenine pathway; L-kynurenine from L-tryptophan: step 1/2.</text>
</comment>
<accession>A0ABT0S4Q8</accession>
<comment type="catalytic activity">
    <reaction evidence="1">
        <text>L-tryptophan + O2 = N-formyl-L-kynurenine</text>
        <dbReference type="Rhea" id="RHEA:24536"/>
        <dbReference type="ChEBI" id="CHEBI:15379"/>
        <dbReference type="ChEBI" id="CHEBI:57912"/>
        <dbReference type="ChEBI" id="CHEBI:58629"/>
        <dbReference type="EC" id="1.13.11.11"/>
    </reaction>
</comment>
<dbReference type="RefSeq" id="WP_249832355.1">
    <property type="nucleotide sequence ID" value="NZ_JAMGBE010000004.1"/>
</dbReference>
<dbReference type="PANTHER" id="PTHR10138:SF0">
    <property type="entry name" value="TRYPTOPHAN 2,3-DIOXYGENASE"/>
    <property type="match status" value="1"/>
</dbReference>
<comment type="similarity">
    <text evidence="1">Belongs to the tryptophan 2,3-dioxygenase family.</text>
</comment>
<comment type="cofactor">
    <cofactor evidence="1">
        <name>heme</name>
        <dbReference type="ChEBI" id="CHEBI:30413"/>
    </cofactor>
    <text evidence="1">Binds 1 heme group per subunit.</text>
</comment>
<evidence type="ECO:0000313" key="2">
    <source>
        <dbReference type="EMBL" id="MCL6730860.1"/>
    </source>
</evidence>
<dbReference type="HAMAP" id="MF_01972">
    <property type="entry name" value="T23O"/>
    <property type="match status" value="1"/>
</dbReference>
<dbReference type="Pfam" id="PF03301">
    <property type="entry name" value="Trp_dioxygenase"/>
    <property type="match status" value="2"/>
</dbReference>
<feature type="binding site" evidence="1">
    <location>
        <position position="97"/>
    </location>
    <ligand>
        <name>substrate</name>
    </ligand>
</feature>
<comment type="caution">
    <text evidence="2">The sequence shown here is derived from an EMBL/GenBank/DDBJ whole genome shotgun (WGS) entry which is preliminary data.</text>
</comment>
<keyword evidence="1" id="KW-0560">Oxidoreductase</keyword>
<gene>
    <name evidence="1" type="primary">kynA</name>
    <name evidence="2" type="ORF">LZ538_12500</name>
</gene>
<keyword evidence="1" id="KW-0349">Heme</keyword>
<keyword evidence="1" id="KW-0223">Dioxygenase</keyword>
<sequence length="255" mass="28865">MTATPAGMSYADYLKLNQLLSAQQPLSALHDEMLFIVIHQTKELWMKQMLHELRLAIGLVEQDRFAEAYKAMARISRIQAVMTLSWDVLSTLTPVDYLKFRDVLGTSSGFQSAQFREIEFRLGLKEPKFTEHYPEGSAERQRLEGALAEPSLRDVAQDALERAGFDLGDRSVAALAQAWLQVYRDAERWFDLYGLAEKLVDIDDALAAWRHKHVLTVERIIGNKPGTGGSAGAPYLRATLDKRVFPELWALRTDL</sequence>
<dbReference type="EC" id="1.13.11.11" evidence="1"/>
<dbReference type="EMBL" id="JAMGBE010000004">
    <property type="protein sequence ID" value="MCL6730860.1"/>
    <property type="molecule type" value="Genomic_DNA"/>
</dbReference>
<comment type="subunit">
    <text evidence="1">Homotetramer.</text>
</comment>
<proteinExistence type="inferred from homology"/>
<keyword evidence="3" id="KW-1185">Reference proteome</keyword>
<organism evidence="2 3">
    <name type="scientific">Sphingomonas hankyongi</name>
    <dbReference type="NCBI Taxonomy" id="2908209"/>
    <lineage>
        <taxon>Bacteria</taxon>
        <taxon>Pseudomonadati</taxon>
        <taxon>Pseudomonadota</taxon>
        <taxon>Alphaproteobacteria</taxon>
        <taxon>Sphingomonadales</taxon>
        <taxon>Sphingomonadaceae</taxon>
        <taxon>Sphingomonas</taxon>
    </lineage>
</organism>
<comment type="function">
    <text evidence="1">Heme-dependent dioxygenase that catalyzes the oxidative cleavage of the L-tryptophan (L-Trp) pyrrole ring and converts L-tryptophan to N-formyl-L-kynurenine. Catalyzes the oxidative cleavage of the indole moiety.</text>
</comment>
<reference evidence="2" key="1">
    <citation type="submission" date="2022-05" db="EMBL/GenBank/DDBJ databases">
        <authorList>
            <person name="Jo J.-H."/>
            <person name="Im W.-T."/>
        </authorList>
    </citation>
    <scope>NUCLEOTIDE SEQUENCE</scope>
    <source>
        <strain evidence="2">SE220</strain>
    </source>
</reference>
<protein>
    <recommendedName>
        <fullName evidence="1">Tryptophan 2,3-dioxygenase</fullName>
        <shortName evidence="1">TDO</shortName>
        <ecNumber evidence="1">1.13.11.11</ecNumber>
    </recommendedName>
    <alternativeName>
        <fullName evidence="1">Tryptamin 2,3-dioxygenase</fullName>
    </alternativeName>
    <alternativeName>
        <fullName evidence="1">Tryptophan oxygenase</fullName>
        <shortName evidence="1">TO</shortName>
        <shortName evidence="1">TRPO</shortName>
    </alternativeName>
    <alternativeName>
        <fullName evidence="1">Tryptophan pyrrolase</fullName>
    </alternativeName>
    <alternativeName>
        <fullName evidence="1">Tryptophanase</fullName>
    </alternativeName>
</protein>
<evidence type="ECO:0000313" key="3">
    <source>
        <dbReference type="Proteomes" id="UP001165342"/>
    </source>
</evidence>
<feature type="binding site" evidence="1">
    <location>
        <begin position="35"/>
        <end position="39"/>
    </location>
    <ligand>
        <name>substrate</name>
    </ligand>
</feature>
<dbReference type="InterPro" id="IPR037217">
    <property type="entry name" value="Trp/Indoleamine_2_3_dOase-like"/>
</dbReference>
<dbReference type="Gene3D" id="1.20.58.480">
    <property type="match status" value="1"/>
</dbReference>